<reference evidence="2" key="1">
    <citation type="submission" date="2017-06" db="EMBL/GenBank/DDBJ databases">
        <authorList>
            <person name="Cremers G."/>
        </authorList>
    </citation>
    <scope>NUCLEOTIDE SEQUENCE [LARGE SCALE GENOMIC DNA]</scope>
</reference>
<dbReference type="RefSeq" id="WP_096203421.1">
    <property type="nucleotide sequence ID" value="NZ_FZMP01000006.1"/>
</dbReference>
<dbReference type="EMBL" id="FZMP01000006">
    <property type="protein sequence ID" value="SNQ59018.1"/>
    <property type="molecule type" value="Genomic_DNA"/>
</dbReference>
<evidence type="ECO:0008006" key="3">
    <source>
        <dbReference type="Google" id="ProtNLM"/>
    </source>
</evidence>
<accession>A0A284VIC1</accession>
<evidence type="ECO:0000313" key="1">
    <source>
        <dbReference type="EMBL" id="SNQ59018.1"/>
    </source>
</evidence>
<name>A0A284VIC1_9EURY</name>
<gene>
    <name evidence="1" type="ORF">MNV_1030038</name>
</gene>
<dbReference type="AlphaFoldDB" id="A0A284VIC1"/>
<dbReference type="OrthoDB" id="191223at2157"/>
<sequence length="60" mass="6879">MGKKFTVKARAHHGTDSLDLTIPTQVCKENKINEGDVFSLEIINEDKLTVLKYTRIFENK</sequence>
<protein>
    <recommendedName>
        <fullName evidence="3">SpoVT-AbrB domain-containing protein</fullName>
    </recommendedName>
</protein>
<proteinExistence type="predicted"/>
<dbReference type="Proteomes" id="UP000218615">
    <property type="component" value="Unassembled WGS sequence"/>
</dbReference>
<keyword evidence="2" id="KW-1185">Reference proteome</keyword>
<dbReference type="Gene3D" id="2.10.260.10">
    <property type="match status" value="1"/>
</dbReference>
<organism evidence="1 2">
    <name type="scientific">Candidatus Methanoperedens nitratireducens</name>
    <dbReference type="NCBI Taxonomy" id="1392998"/>
    <lineage>
        <taxon>Archaea</taxon>
        <taxon>Methanobacteriati</taxon>
        <taxon>Methanobacteriota</taxon>
        <taxon>Stenosarchaea group</taxon>
        <taxon>Methanomicrobia</taxon>
        <taxon>Methanosarcinales</taxon>
        <taxon>ANME-2 cluster</taxon>
        <taxon>Candidatus Methanoperedentaceae</taxon>
        <taxon>Candidatus Methanoperedens</taxon>
    </lineage>
</organism>
<evidence type="ECO:0000313" key="2">
    <source>
        <dbReference type="Proteomes" id="UP000218615"/>
    </source>
</evidence>